<reference evidence="2 3" key="1">
    <citation type="submission" date="2017-12" db="EMBL/GenBank/DDBJ databases">
        <title>Genome Sequence of a Multidrug-Resistant Candida haemulonii Isolate from a Patient with Chronic Leg Ulcers in Israel.</title>
        <authorList>
            <person name="Chow N.A."/>
            <person name="Gade L."/>
            <person name="Batra D."/>
            <person name="Rowe L.A."/>
            <person name="Ben-Ami R."/>
            <person name="Loparev V.N."/>
            <person name="Litvintseva A.P."/>
        </authorList>
    </citation>
    <scope>NUCLEOTIDE SEQUENCE [LARGE SCALE GENOMIC DNA]</scope>
    <source>
        <strain evidence="2 3">B11899</strain>
    </source>
</reference>
<keyword evidence="1" id="KW-0732">Signal</keyword>
<evidence type="ECO:0000313" key="2">
    <source>
        <dbReference type="EMBL" id="PVH21936.1"/>
    </source>
</evidence>
<accession>A0A2V1AWP5</accession>
<feature type="chain" id="PRO_5016058216" description="Killer toxin Kp4 domain-containing protein" evidence="1">
    <location>
        <begin position="25"/>
        <end position="147"/>
    </location>
</feature>
<dbReference type="VEuPathDB" id="FungiDB:CXQ85_004600"/>
<gene>
    <name evidence="2" type="ORF">CXQ85_004600</name>
</gene>
<evidence type="ECO:0000313" key="3">
    <source>
        <dbReference type="Proteomes" id="UP000244309"/>
    </source>
</evidence>
<name>A0A2V1AWP5_9ASCO</name>
<sequence length="147" mass="16127">MVNVVQFYKVLILMLISGVVYVSASDIHNQGSNILLSDNIIGSERKIIEDCGSTCGTKTNNYINKQVNGLSEHFEIIVPYLNGNFSVSDTEYAKCMQVCVSASISNVRVLLKSDVLFAYTRPHADIAGVLGHIGSEIKGEVNDIWWG</sequence>
<evidence type="ECO:0008006" key="4">
    <source>
        <dbReference type="Google" id="ProtNLM"/>
    </source>
</evidence>
<comment type="caution">
    <text evidence="2">The sequence shown here is derived from an EMBL/GenBank/DDBJ whole genome shotgun (WGS) entry which is preliminary data.</text>
</comment>
<evidence type="ECO:0000256" key="1">
    <source>
        <dbReference type="SAM" id="SignalP"/>
    </source>
</evidence>
<feature type="signal peptide" evidence="1">
    <location>
        <begin position="1"/>
        <end position="24"/>
    </location>
</feature>
<protein>
    <recommendedName>
        <fullName evidence="4">Killer toxin Kp4 domain-containing protein</fullName>
    </recommendedName>
</protein>
<keyword evidence="3" id="KW-1185">Reference proteome</keyword>
<dbReference type="Proteomes" id="UP000244309">
    <property type="component" value="Unassembled WGS sequence"/>
</dbReference>
<organism evidence="2 3">
    <name type="scientific">Candidozyma haemuli</name>
    <dbReference type="NCBI Taxonomy" id="45357"/>
    <lineage>
        <taxon>Eukaryota</taxon>
        <taxon>Fungi</taxon>
        <taxon>Dikarya</taxon>
        <taxon>Ascomycota</taxon>
        <taxon>Saccharomycotina</taxon>
        <taxon>Pichiomycetes</taxon>
        <taxon>Metschnikowiaceae</taxon>
        <taxon>Candidozyma</taxon>
    </lineage>
</organism>
<dbReference type="RefSeq" id="XP_025342876.1">
    <property type="nucleotide sequence ID" value="XM_025488214.1"/>
</dbReference>
<dbReference type="GeneID" id="37009930"/>
<proteinExistence type="predicted"/>
<dbReference type="AlphaFoldDB" id="A0A2V1AWP5"/>
<dbReference type="EMBL" id="PKFO01000006">
    <property type="protein sequence ID" value="PVH21936.1"/>
    <property type="molecule type" value="Genomic_DNA"/>
</dbReference>